<dbReference type="EMBL" id="CP104377">
    <property type="protein sequence ID" value="UXC18425.1"/>
    <property type="molecule type" value="Genomic_DNA"/>
</dbReference>
<dbReference type="CDD" id="cd08476">
    <property type="entry name" value="PBP2_CrgA_like_7"/>
    <property type="match status" value="1"/>
</dbReference>
<dbReference type="SUPFAM" id="SSF53850">
    <property type="entry name" value="Periplasmic binding protein-like II"/>
    <property type="match status" value="1"/>
</dbReference>
<dbReference type="SUPFAM" id="SSF46785">
    <property type="entry name" value="Winged helix' DNA-binding domain"/>
    <property type="match status" value="1"/>
</dbReference>
<evidence type="ECO:0000256" key="4">
    <source>
        <dbReference type="ARBA" id="ARBA00023163"/>
    </source>
</evidence>
<dbReference type="InterPro" id="IPR000847">
    <property type="entry name" value="LysR_HTH_N"/>
</dbReference>
<dbReference type="Pfam" id="PF03466">
    <property type="entry name" value="LysR_substrate"/>
    <property type="match status" value="1"/>
</dbReference>
<name>A0ABY6A0E0_9BURK</name>
<evidence type="ECO:0000256" key="1">
    <source>
        <dbReference type="ARBA" id="ARBA00009437"/>
    </source>
</evidence>
<comment type="similarity">
    <text evidence="1">Belongs to the LysR transcriptional regulatory family.</text>
</comment>
<reference evidence="6" key="1">
    <citation type="submission" date="2022-09" db="EMBL/GenBank/DDBJ databases">
        <title>Bacterial diversity in gut of crayfish and pufferfish.</title>
        <authorList>
            <person name="Huang Y."/>
        </authorList>
    </citation>
    <scope>NUCLEOTIDE SEQUENCE</scope>
    <source>
        <strain evidence="6">PR12</strain>
    </source>
</reference>
<evidence type="ECO:0000259" key="5">
    <source>
        <dbReference type="PROSITE" id="PS50931"/>
    </source>
</evidence>
<sequence>MDNLNHIAAFVQAAERRSFVAAARALGISASAVGKSVAKLEAQLSTQLLVRTTRRVSLSHEGELMYTHWRRILDDLQDAQALLSSTQSSPRGLLRIGLPTIGYRFLLPVIPDFRARYPDIELDLDFNDRLVDVVEARLDAVIRSGVLADSSLSARRLGLFRFVLCASPAYLAQRGRPQRLEDLAAHDCLRFRFPTSGKLQPWQMGGDTAEAQQDAAAHPPALTCNNMEALRGAAIAGLGIAYMPDFLARDALADGSLQTVLDDCLTYSGQFSILWPSGRLMSPRLRVFVDFVAERLFQPPSP</sequence>
<dbReference type="Gene3D" id="1.10.10.10">
    <property type="entry name" value="Winged helix-like DNA-binding domain superfamily/Winged helix DNA-binding domain"/>
    <property type="match status" value="1"/>
</dbReference>
<dbReference type="InterPro" id="IPR005119">
    <property type="entry name" value="LysR_subst-bd"/>
</dbReference>
<dbReference type="Pfam" id="PF00126">
    <property type="entry name" value="HTH_1"/>
    <property type="match status" value="1"/>
</dbReference>
<keyword evidence="3" id="KW-0238">DNA-binding</keyword>
<evidence type="ECO:0000256" key="3">
    <source>
        <dbReference type="ARBA" id="ARBA00023125"/>
    </source>
</evidence>
<dbReference type="Gene3D" id="3.40.190.290">
    <property type="match status" value="1"/>
</dbReference>
<dbReference type="Proteomes" id="UP001058290">
    <property type="component" value="Chromosome"/>
</dbReference>
<keyword evidence="7" id="KW-1185">Reference proteome</keyword>
<keyword evidence="2" id="KW-0805">Transcription regulation</keyword>
<proteinExistence type="inferred from homology"/>
<evidence type="ECO:0000256" key="2">
    <source>
        <dbReference type="ARBA" id="ARBA00023015"/>
    </source>
</evidence>
<dbReference type="PANTHER" id="PTHR30537">
    <property type="entry name" value="HTH-TYPE TRANSCRIPTIONAL REGULATOR"/>
    <property type="match status" value="1"/>
</dbReference>
<gene>
    <name evidence="6" type="ORF">N4T19_22540</name>
</gene>
<dbReference type="InterPro" id="IPR036390">
    <property type="entry name" value="WH_DNA-bd_sf"/>
</dbReference>
<keyword evidence="4" id="KW-0804">Transcription</keyword>
<dbReference type="InterPro" id="IPR058163">
    <property type="entry name" value="LysR-type_TF_proteobact-type"/>
</dbReference>
<evidence type="ECO:0000313" key="7">
    <source>
        <dbReference type="Proteomes" id="UP001058290"/>
    </source>
</evidence>
<dbReference type="RefSeq" id="WP_260719051.1">
    <property type="nucleotide sequence ID" value="NZ_CP104377.1"/>
</dbReference>
<organism evidence="6 7">
    <name type="scientific">Comamonas squillarum</name>
    <dbReference type="NCBI Taxonomy" id="2977320"/>
    <lineage>
        <taxon>Bacteria</taxon>
        <taxon>Pseudomonadati</taxon>
        <taxon>Pseudomonadota</taxon>
        <taxon>Betaproteobacteria</taxon>
        <taxon>Burkholderiales</taxon>
        <taxon>Comamonadaceae</taxon>
        <taxon>Comamonas</taxon>
    </lineage>
</organism>
<accession>A0ABY6A0E0</accession>
<dbReference type="InterPro" id="IPR036388">
    <property type="entry name" value="WH-like_DNA-bd_sf"/>
</dbReference>
<dbReference type="PANTHER" id="PTHR30537:SF72">
    <property type="entry name" value="LYSR FAMILY TRANSCRIPTIONAL REGULATOR"/>
    <property type="match status" value="1"/>
</dbReference>
<protein>
    <submittedName>
        <fullName evidence="6">LysR family transcriptional regulator</fullName>
    </submittedName>
</protein>
<dbReference type="PROSITE" id="PS50931">
    <property type="entry name" value="HTH_LYSR"/>
    <property type="match status" value="1"/>
</dbReference>
<feature type="domain" description="HTH lysR-type" evidence="5">
    <location>
        <begin position="1"/>
        <end position="59"/>
    </location>
</feature>
<evidence type="ECO:0000313" key="6">
    <source>
        <dbReference type="EMBL" id="UXC18425.1"/>
    </source>
</evidence>